<dbReference type="PROSITE" id="PS00166">
    <property type="entry name" value="ENOYL_COA_HYDRATASE"/>
    <property type="match status" value="1"/>
</dbReference>
<accession>A0AA91DIE9</accession>
<reference evidence="3 4" key="1">
    <citation type="submission" date="2016-03" db="EMBL/GenBank/DDBJ databases">
        <title>Genome sequence of Variovorax paradoxus KB5.</title>
        <authorList>
            <person name="Jeong H."/>
            <person name="Hong C.E."/>
            <person name="Jo S.H."/>
            <person name="Park J.M."/>
        </authorList>
    </citation>
    <scope>NUCLEOTIDE SEQUENCE [LARGE SCALE GENOMIC DNA]</scope>
    <source>
        <strain evidence="3 4">KB5</strain>
    </source>
</reference>
<dbReference type="Gene3D" id="1.10.12.10">
    <property type="entry name" value="Lyase 2-enoyl-coa Hydratase, Chain A, domain 2"/>
    <property type="match status" value="1"/>
</dbReference>
<evidence type="ECO:0000256" key="2">
    <source>
        <dbReference type="RuleBase" id="RU003707"/>
    </source>
</evidence>
<dbReference type="EMBL" id="LVHG01000082">
    <property type="protein sequence ID" value="OAK58263.1"/>
    <property type="molecule type" value="Genomic_DNA"/>
</dbReference>
<evidence type="ECO:0000256" key="1">
    <source>
        <dbReference type="ARBA" id="ARBA00005254"/>
    </source>
</evidence>
<dbReference type="PANTHER" id="PTHR43459:SF1">
    <property type="entry name" value="EG:BACN32G11.4 PROTEIN"/>
    <property type="match status" value="1"/>
</dbReference>
<name>A0AA91DIE9_VARPD</name>
<dbReference type="InterPro" id="IPR018376">
    <property type="entry name" value="Enoyl-CoA_hyd/isom_CS"/>
</dbReference>
<proteinExistence type="inferred from homology"/>
<sequence>MSDTTNKTVLISQEGAVRILTNSNPAARNAITPTLYAELSAALADAEKDPEVGAIVFTGAGDFFCSGGDLNLLAKRRELPVAERRQILEGLNNLIRALRDCGKPVIAAVEGGAAGAGLSMALACDMLVSARDAFFTVAYVKVGLTPDGGATAFLAEFVSRQVLTEMCLTGDRMPAERLHALGAVNRLTDKGAALAEAIALAAKVASGPQRASARIKTLCRQAHHATLEEQLDAEAVFMVESQGDAEAAEGIGAFLGKRKADFVALRRAGGKADAS</sequence>
<evidence type="ECO:0000313" key="3">
    <source>
        <dbReference type="EMBL" id="OAK58263.1"/>
    </source>
</evidence>
<dbReference type="AlphaFoldDB" id="A0AA91DIE9"/>
<dbReference type="PANTHER" id="PTHR43459">
    <property type="entry name" value="ENOYL-COA HYDRATASE"/>
    <property type="match status" value="1"/>
</dbReference>
<dbReference type="Pfam" id="PF00378">
    <property type="entry name" value="ECH_1"/>
    <property type="match status" value="1"/>
</dbReference>
<dbReference type="InterPro" id="IPR001753">
    <property type="entry name" value="Enoyl-CoA_hydra/iso"/>
</dbReference>
<comment type="similarity">
    <text evidence="1 2">Belongs to the enoyl-CoA hydratase/isomerase family.</text>
</comment>
<comment type="caution">
    <text evidence="3">The sequence shown here is derived from an EMBL/GenBank/DDBJ whole genome shotgun (WGS) entry which is preliminary data.</text>
</comment>
<dbReference type="InterPro" id="IPR029045">
    <property type="entry name" value="ClpP/crotonase-like_dom_sf"/>
</dbReference>
<organism evidence="3 4">
    <name type="scientific">Variovorax paradoxus</name>
    <dbReference type="NCBI Taxonomy" id="34073"/>
    <lineage>
        <taxon>Bacteria</taxon>
        <taxon>Pseudomonadati</taxon>
        <taxon>Pseudomonadota</taxon>
        <taxon>Betaproteobacteria</taxon>
        <taxon>Burkholderiales</taxon>
        <taxon>Comamonadaceae</taxon>
        <taxon>Variovorax</taxon>
    </lineage>
</organism>
<dbReference type="GO" id="GO:0003824">
    <property type="term" value="F:catalytic activity"/>
    <property type="evidence" value="ECO:0007669"/>
    <property type="project" value="InterPro"/>
</dbReference>
<dbReference type="SUPFAM" id="SSF52096">
    <property type="entry name" value="ClpP/crotonase"/>
    <property type="match status" value="1"/>
</dbReference>
<dbReference type="NCBIfam" id="NF046063">
    <property type="entry name" value="oxepin_alt"/>
    <property type="match status" value="1"/>
</dbReference>
<dbReference type="Gene3D" id="3.90.226.10">
    <property type="entry name" value="2-enoyl-CoA Hydratase, Chain A, domain 1"/>
    <property type="match status" value="1"/>
</dbReference>
<protein>
    <submittedName>
        <fullName evidence="3">Enoyl-CoA hydratase</fullName>
    </submittedName>
</protein>
<gene>
    <name evidence="3" type="ORF">A3K87_29105</name>
</gene>
<dbReference type="Proteomes" id="UP000077852">
    <property type="component" value="Unassembled WGS sequence"/>
</dbReference>
<dbReference type="RefSeq" id="WP_081270837.1">
    <property type="nucleotide sequence ID" value="NZ_LVHG01000082.1"/>
</dbReference>
<evidence type="ECO:0000313" key="4">
    <source>
        <dbReference type="Proteomes" id="UP000077852"/>
    </source>
</evidence>
<dbReference type="CDD" id="cd06558">
    <property type="entry name" value="crotonase-like"/>
    <property type="match status" value="1"/>
</dbReference>
<dbReference type="InterPro" id="IPR014748">
    <property type="entry name" value="Enoyl-CoA_hydra_C"/>
</dbReference>
<dbReference type="NCBIfam" id="NF005700">
    <property type="entry name" value="PRK07511.1"/>
    <property type="match status" value="1"/>
</dbReference>